<comment type="caution">
    <text evidence="2">The sequence shown here is derived from an EMBL/GenBank/DDBJ whole genome shotgun (WGS) entry which is preliminary data.</text>
</comment>
<feature type="transmembrane region" description="Helical" evidence="1">
    <location>
        <begin position="346"/>
        <end position="364"/>
    </location>
</feature>
<feature type="transmembrane region" description="Helical" evidence="1">
    <location>
        <begin position="225"/>
        <end position="244"/>
    </location>
</feature>
<feature type="transmembrane region" description="Helical" evidence="1">
    <location>
        <begin position="169"/>
        <end position="196"/>
    </location>
</feature>
<keyword evidence="1" id="KW-1133">Transmembrane helix</keyword>
<gene>
    <name evidence="2" type="ORF">BAY60_05805</name>
</gene>
<feature type="transmembrane region" description="Helical" evidence="1">
    <location>
        <begin position="273"/>
        <end position="298"/>
    </location>
</feature>
<keyword evidence="1" id="KW-0472">Membrane</keyword>
<feature type="transmembrane region" description="Helical" evidence="1">
    <location>
        <begin position="98"/>
        <end position="125"/>
    </location>
</feature>
<feature type="transmembrane region" description="Helical" evidence="1">
    <location>
        <begin position="385"/>
        <end position="403"/>
    </location>
</feature>
<evidence type="ECO:0000313" key="3">
    <source>
        <dbReference type="Proteomes" id="UP000249915"/>
    </source>
</evidence>
<organism evidence="2 3">
    <name type="scientific">Prauserella muralis</name>
    <dbReference type="NCBI Taxonomy" id="588067"/>
    <lineage>
        <taxon>Bacteria</taxon>
        <taxon>Bacillati</taxon>
        <taxon>Actinomycetota</taxon>
        <taxon>Actinomycetes</taxon>
        <taxon>Pseudonocardiales</taxon>
        <taxon>Pseudonocardiaceae</taxon>
        <taxon>Prauserella</taxon>
    </lineage>
</organism>
<evidence type="ECO:0000313" key="2">
    <source>
        <dbReference type="EMBL" id="PXY31847.1"/>
    </source>
</evidence>
<proteinExistence type="predicted"/>
<evidence type="ECO:0000256" key="1">
    <source>
        <dbReference type="SAM" id="Phobius"/>
    </source>
</evidence>
<dbReference type="EMBL" id="MASW01000001">
    <property type="protein sequence ID" value="PXY31847.1"/>
    <property type="molecule type" value="Genomic_DNA"/>
</dbReference>
<name>A0A2V4B9A2_9PSEU</name>
<dbReference type="AlphaFoldDB" id="A0A2V4B9A2"/>
<dbReference type="RefSeq" id="WP_112279883.1">
    <property type="nucleotide sequence ID" value="NZ_MASW01000001.1"/>
</dbReference>
<keyword evidence="1" id="KW-0812">Transmembrane</keyword>
<dbReference type="Proteomes" id="UP000249915">
    <property type="component" value="Unassembled WGS sequence"/>
</dbReference>
<accession>A0A2V4B9A2</accession>
<keyword evidence="3" id="KW-1185">Reference proteome</keyword>
<reference evidence="2 3" key="1">
    <citation type="submission" date="2016-07" db="EMBL/GenBank/DDBJ databases">
        <title>Draft genome sequence of Prauserella muralis DSM 45305, isolated from a mould-covered wall in an indoor environment.</title>
        <authorList>
            <person name="Ruckert C."/>
            <person name="Albersmeier A."/>
            <person name="Jiang C.-L."/>
            <person name="Jiang Y."/>
            <person name="Kalinowski J."/>
            <person name="Schneider O."/>
            <person name="Winkler A."/>
            <person name="Zotchev S.B."/>
        </authorList>
    </citation>
    <scope>NUCLEOTIDE SEQUENCE [LARGE SCALE GENOMIC DNA]</scope>
    <source>
        <strain evidence="2 3">DSM 45305</strain>
    </source>
</reference>
<protein>
    <recommendedName>
        <fullName evidence="4">Glycosyltransferase RgtA/B/C/D-like domain-containing protein</fullName>
    </recommendedName>
</protein>
<feature type="transmembrane region" description="Helical" evidence="1">
    <location>
        <begin position="137"/>
        <end position="157"/>
    </location>
</feature>
<sequence>MTAVAAGAWVVLAVVVVAAWERINTHRTWRVAALGLALAFSLAHQLLFSTVAEDAYITFRYARNVADGLGPVFNAGERVEGYSNFLWLVLLALARATFGLGVAGVGVVLGVLCTLGCVLVAHLLVNRIVRLAQPEGPGLPALGVAAAVLTAGAGPLAAYGPSGLETPLFVLLVLAVCYALAAGRPVVAGVLVALATMTRPDGVVVAVLAGLWLVTAALRRRATGWAPLGYVLGALVLVVPWTAWRVTYYGHLIPNAIVAKSGGSLGWQLEHGWAYLAGFARTYQGFLLLAAIAVAYLAARRRPAGDPAVRGRSLVWLVFLLAVAHVAFIVAVGGDWMPAWRLLAPVPPLLAVAATAAHGVHLVAGEQPGAPSPRPRGRALAERRAVPIVALALCGLSLVVSTTHPRMQPAMHEWRAAIGDLAETGSWLGERLPPGTVIATYANGALSYRAGSHLIVVDVLGLTDEHIARQGERVESAGMVGHIARDYDYVVNVRRPAVAIDNGSGYGDRQHCGINPAYAGLYEVATFRRAGTGAWIALYLRRPQAQQLIETLNADPRFTHVPCA</sequence>
<evidence type="ECO:0008006" key="4">
    <source>
        <dbReference type="Google" id="ProtNLM"/>
    </source>
</evidence>
<dbReference type="OrthoDB" id="3721873at2"/>
<feature type="transmembrane region" description="Helical" evidence="1">
    <location>
        <begin position="29"/>
        <end position="51"/>
    </location>
</feature>
<feature type="transmembrane region" description="Helical" evidence="1">
    <location>
        <begin position="314"/>
        <end position="334"/>
    </location>
</feature>